<dbReference type="RefSeq" id="XP_016240453.1">
    <property type="nucleotide sequence ID" value="XM_016375177.1"/>
</dbReference>
<dbReference type="VEuPathDB" id="FungiDB:PV08_00812"/>
<feature type="transmembrane region" description="Helical" evidence="1">
    <location>
        <begin position="187"/>
        <end position="208"/>
    </location>
</feature>
<keyword evidence="3" id="KW-1185">Reference proteome</keyword>
<keyword evidence="1" id="KW-1133">Transmembrane helix</keyword>
<evidence type="ECO:0000313" key="3">
    <source>
        <dbReference type="Proteomes" id="UP000053328"/>
    </source>
</evidence>
<gene>
    <name evidence="2" type="ORF">PV08_00812</name>
</gene>
<dbReference type="PANTHER" id="PTHR37992">
    <property type="entry name" value="EXPRESSED PROTEIN"/>
    <property type="match status" value="1"/>
</dbReference>
<dbReference type="EMBL" id="KN847492">
    <property type="protein sequence ID" value="KIW20237.1"/>
    <property type="molecule type" value="Genomic_DNA"/>
</dbReference>
<feature type="transmembrane region" description="Helical" evidence="1">
    <location>
        <begin position="129"/>
        <end position="148"/>
    </location>
</feature>
<reference evidence="2 3" key="1">
    <citation type="submission" date="2015-01" db="EMBL/GenBank/DDBJ databases">
        <title>The Genome Sequence of Exophiala spinifera CBS89968.</title>
        <authorList>
            <consortium name="The Broad Institute Genomics Platform"/>
            <person name="Cuomo C."/>
            <person name="de Hoog S."/>
            <person name="Gorbushina A."/>
            <person name="Stielow B."/>
            <person name="Teixiera M."/>
            <person name="Abouelleil A."/>
            <person name="Chapman S.B."/>
            <person name="Priest M."/>
            <person name="Young S.K."/>
            <person name="Wortman J."/>
            <person name="Nusbaum C."/>
            <person name="Birren B."/>
        </authorList>
    </citation>
    <scope>NUCLEOTIDE SEQUENCE [LARGE SCALE GENOMIC DNA]</scope>
    <source>
        <strain evidence="2 3">CBS 89968</strain>
    </source>
</reference>
<dbReference type="Pfam" id="PF08611">
    <property type="entry name" value="DUF1774"/>
    <property type="match status" value="1"/>
</dbReference>
<evidence type="ECO:0000256" key="1">
    <source>
        <dbReference type="SAM" id="Phobius"/>
    </source>
</evidence>
<evidence type="ECO:0000313" key="2">
    <source>
        <dbReference type="EMBL" id="KIW20237.1"/>
    </source>
</evidence>
<dbReference type="GeneID" id="27327895"/>
<feature type="transmembrane region" description="Helical" evidence="1">
    <location>
        <begin position="238"/>
        <end position="259"/>
    </location>
</feature>
<dbReference type="AlphaFoldDB" id="A0A0D2A622"/>
<accession>A0A0D2A622</accession>
<dbReference type="OrthoDB" id="3342455at2759"/>
<feature type="transmembrane region" description="Helical" evidence="1">
    <location>
        <begin position="215"/>
        <end position="232"/>
    </location>
</feature>
<name>A0A0D2A622_9EURO</name>
<protein>
    <submittedName>
        <fullName evidence="2">Uncharacterized protein</fullName>
    </submittedName>
</protein>
<dbReference type="InterPro" id="IPR013920">
    <property type="entry name" value="DUF1774_fun"/>
</dbReference>
<feature type="transmembrane region" description="Helical" evidence="1">
    <location>
        <begin position="155"/>
        <end position="175"/>
    </location>
</feature>
<feature type="transmembrane region" description="Helical" evidence="1">
    <location>
        <begin position="21"/>
        <end position="41"/>
    </location>
</feature>
<organism evidence="2 3">
    <name type="scientific">Exophiala spinifera</name>
    <dbReference type="NCBI Taxonomy" id="91928"/>
    <lineage>
        <taxon>Eukaryota</taxon>
        <taxon>Fungi</taxon>
        <taxon>Dikarya</taxon>
        <taxon>Ascomycota</taxon>
        <taxon>Pezizomycotina</taxon>
        <taxon>Eurotiomycetes</taxon>
        <taxon>Chaetothyriomycetidae</taxon>
        <taxon>Chaetothyriales</taxon>
        <taxon>Herpotrichiellaceae</taxon>
        <taxon>Exophiala</taxon>
    </lineage>
</organism>
<sequence>MANWNPFAKREEFTKNNLIAYKILTIISWLLLVIFGAYYTFSRPADCRHKHLCHTIWGQNSHRATPFSLNSVITSIYWVVVLILQAHYVRYLWSADKAFVTSAANVGSHFIFHNLLTFGFIMLWVRGHFWIGELLLIINLFNLTLLYFGHSTTPLFIHLPVVSAPLAWNYVAILWDGAAMVNAHSLPARIVANIFIWGILVLGVFFLLTFKDYTMGLELAVLSLALGVGQLGTHVIALQWIFAFVIAGFLTGMSLLIGAPKIFGQDRSIRQEGAIVSEDRERAPLLDEQ</sequence>
<keyword evidence="1" id="KW-0472">Membrane</keyword>
<feature type="transmembrane region" description="Helical" evidence="1">
    <location>
        <begin position="67"/>
        <end position="86"/>
    </location>
</feature>
<keyword evidence="1" id="KW-0812">Transmembrane</keyword>
<dbReference type="Proteomes" id="UP000053328">
    <property type="component" value="Unassembled WGS sequence"/>
</dbReference>
<dbReference type="HOGENOM" id="CLU_061220_0_0_1"/>
<feature type="transmembrane region" description="Helical" evidence="1">
    <location>
        <begin position="98"/>
        <end position="123"/>
    </location>
</feature>
<dbReference type="STRING" id="91928.A0A0D2A622"/>
<proteinExistence type="predicted"/>
<dbReference type="PANTHER" id="PTHR37992:SF1">
    <property type="entry name" value="DUF1774-DOMAIN-CONTAINING PROTEIN"/>
    <property type="match status" value="1"/>
</dbReference>